<keyword evidence="1" id="KW-0812">Transmembrane</keyword>
<evidence type="ECO:0000313" key="2">
    <source>
        <dbReference type="EMBL" id="QDT15497.1"/>
    </source>
</evidence>
<proteinExistence type="predicted"/>
<dbReference type="Proteomes" id="UP000318741">
    <property type="component" value="Chromosome"/>
</dbReference>
<dbReference type="AlphaFoldDB" id="A0A517P7Y8"/>
<sequence>MNWLFPLTNGLGGLLLCAVAAWLAANGLRQIRWGARGSRWAVAAGVCVATSAAISLAFQVPGVWERVAQSAFLREDGTYSPWMNVTFAVLPAAAAWAALAASWRAFGVRAGERR</sequence>
<dbReference type="KEGG" id="acaf:CA12_15820"/>
<evidence type="ECO:0000313" key="3">
    <source>
        <dbReference type="Proteomes" id="UP000318741"/>
    </source>
</evidence>
<name>A0A517P7Y8_9PLAN</name>
<dbReference type="RefSeq" id="WP_145358364.1">
    <property type="nucleotide sequence ID" value="NZ_CP036265.1"/>
</dbReference>
<dbReference type="EMBL" id="CP036265">
    <property type="protein sequence ID" value="QDT15497.1"/>
    <property type="molecule type" value="Genomic_DNA"/>
</dbReference>
<keyword evidence="3" id="KW-1185">Reference proteome</keyword>
<evidence type="ECO:0000256" key="1">
    <source>
        <dbReference type="SAM" id="Phobius"/>
    </source>
</evidence>
<accession>A0A517P7Y8</accession>
<feature type="transmembrane region" description="Helical" evidence="1">
    <location>
        <begin position="40"/>
        <end position="62"/>
    </location>
</feature>
<organism evidence="2 3">
    <name type="scientific">Alienimonas californiensis</name>
    <dbReference type="NCBI Taxonomy" id="2527989"/>
    <lineage>
        <taxon>Bacteria</taxon>
        <taxon>Pseudomonadati</taxon>
        <taxon>Planctomycetota</taxon>
        <taxon>Planctomycetia</taxon>
        <taxon>Planctomycetales</taxon>
        <taxon>Planctomycetaceae</taxon>
        <taxon>Alienimonas</taxon>
    </lineage>
</organism>
<reference evidence="2 3" key="1">
    <citation type="submission" date="2019-02" db="EMBL/GenBank/DDBJ databases">
        <title>Deep-cultivation of Planctomycetes and their phenomic and genomic characterization uncovers novel biology.</title>
        <authorList>
            <person name="Wiegand S."/>
            <person name="Jogler M."/>
            <person name="Boedeker C."/>
            <person name="Pinto D."/>
            <person name="Vollmers J."/>
            <person name="Rivas-Marin E."/>
            <person name="Kohn T."/>
            <person name="Peeters S.H."/>
            <person name="Heuer A."/>
            <person name="Rast P."/>
            <person name="Oberbeckmann S."/>
            <person name="Bunk B."/>
            <person name="Jeske O."/>
            <person name="Meyerdierks A."/>
            <person name="Storesund J.E."/>
            <person name="Kallscheuer N."/>
            <person name="Luecker S."/>
            <person name="Lage O.M."/>
            <person name="Pohl T."/>
            <person name="Merkel B.J."/>
            <person name="Hornburger P."/>
            <person name="Mueller R.-W."/>
            <person name="Bruemmer F."/>
            <person name="Labrenz M."/>
            <person name="Spormann A.M."/>
            <person name="Op den Camp H."/>
            <person name="Overmann J."/>
            <person name="Amann R."/>
            <person name="Jetten M.S.M."/>
            <person name="Mascher T."/>
            <person name="Medema M.H."/>
            <person name="Devos D.P."/>
            <person name="Kaster A.-K."/>
            <person name="Ovreas L."/>
            <person name="Rohde M."/>
            <person name="Galperin M.Y."/>
            <person name="Jogler C."/>
        </authorList>
    </citation>
    <scope>NUCLEOTIDE SEQUENCE [LARGE SCALE GENOMIC DNA]</scope>
    <source>
        <strain evidence="2 3">CA12</strain>
    </source>
</reference>
<keyword evidence="1" id="KW-0472">Membrane</keyword>
<keyword evidence="1" id="KW-1133">Transmembrane helix</keyword>
<feature type="transmembrane region" description="Helical" evidence="1">
    <location>
        <begin position="82"/>
        <end position="106"/>
    </location>
</feature>
<feature type="transmembrane region" description="Helical" evidence="1">
    <location>
        <begin position="6"/>
        <end position="28"/>
    </location>
</feature>
<protein>
    <submittedName>
        <fullName evidence="2">Uncharacterized protein</fullName>
    </submittedName>
</protein>
<gene>
    <name evidence="2" type="ORF">CA12_15820</name>
</gene>